<keyword evidence="1" id="KW-0597">Phosphoprotein</keyword>
<keyword evidence="2" id="KW-0344">Guanine-nucleotide releasing factor</keyword>
<proteinExistence type="predicted"/>
<dbReference type="SUPFAM" id="SSF48065">
    <property type="entry name" value="DBL homology domain (DH-domain)"/>
    <property type="match status" value="1"/>
</dbReference>
<dbReference type="Pfam" id="PF00610">
    <property type="entry name" value="DEP"/>
    <property type="match status" value="1"/>
</dbReference>
<dbReference type="Proteomes" id="UP000646827">
    <property type="component" value="Unassembled WGS sequence"/>
</dbReference>
<feature type="compositionally biased region" description="Low complexity" evidence="3">
    <location>
        <begin position="273"/>
        <end position="289"/>
    </location>
</feature>
<comment type="caution">
    <text evidence="6">The sequence shown here is derived from an EMBL/GenBank/DDBJ whole genome shotgun (WGS) entry which is preliminary data.</text>
</comment>
<feature type="domain" description="DH" evidence="4">
    <location>
        <begin position="561"/>
        <end position="748"/>
    </location>
</feature>
<dbReference type="OrthoDB" id="2272012at2759"/>
<dbReference type="InterPro" id="IPR041675">
    <property type="entry name" value="PH_5"/>
</dbReference>
<dbReference type="InterPro" id="IPR000591">
    <property type="entry name" value="DEP_dom"/>
</dbReference>
<evidence type="ECO:0000256" key="1">
    <source>
        <dbReference type="ARBA" id="ARBA00022553"/>
    </source>
</evidence>
<feature type="region of interest" description="Disordered" evidence="3">
    <location>
        <begin position="255"/>
        <end position="290"/>
    </location>
</feature>
<feature type="region of interest" description="Disordered" evidence="3">
    <location>
        <begin position="96"/>
        <end position="136"/>
    </location>
</feature>
<dbReference type="SUPFAM" id="SSF46785">
    <property type="entry name" value="Winged helix' DNA-binding domain"/>
    <property type="match status" value="1"/>
</dbReference>
<reference evidence="6 7" key="1">
    <citation type="submission" date="2020-12" db="EMBL/GenBank/DDBJ databases">
        <title>Metabolic potential, ecology and presence of endohyphal bacteria is reflected in genomic diversity of Mucoromycotina.</title>
        <authorList>
            <person name="Muszewska A."/>
            <person name="Okrasinska A."/>
            <person name="Steczkiewicz K."/>
            <person name="Drgas O."/>
            <person name="Orlowska M."/>
            <person name="Perlinska-Lenart U."/>
            <person name="Aleksandrzak-Piekarczyk T."/>
            <person name="Szatraj K."/>
            <person name="Zielenkiewicz U."/>
            <person name="Pilsyk S."/>
            <person name="Malc E."/>
            <person name="Mieczkowski P."/>
            <person name="Kruszewska J.S."/>
            <person name="Biernat P."/>
            <person name="Pawlowska J."/>
        </authorList>
    </citation>
    <scope>NUCLEOTIDE SEQUENCE [LARGE SCALE GENOMIC DNA]</scope>
    <source>
        <strain evidence="6 7">CBS 142.35</strain>
    </source>
</reference>
<dbReference type="InterPro" id="IPR036390">
    <property type="entry name" value="WH_DNA-bd_sf"/>
</dbReference>
<accession>A0A8H7VQA2</accession>
<dbReference type="SUPFAM" id="SSF50729">
    <property type="entry name" value="PH domain-like"/>
    <property type="match status" value="1"/>
</dbReference>
<dbReference type="PROSITE" id="PS50010">
    <property type="entry name" value="DH_2"/>
    <property type="match status" value="1"/>
</dbReference>
<feature type="compositionally biased region" description="Polar residues" evidence="3">
    <location>
        <begin position="262"/>
        <end position="271"/>
    </location>
</feature>
<dbReference type="PROSITE" id="PS50219">
    <property type="entry name" value="CNH"/>
    <property type="match status" value="1"/>
</dbReference>
<dbReference type="Pfam" id="PF15405">
    <property type="entry name" value="PH_5"/>
    <property type="match status" value="1"/>
</dbReference>
<evidence type="ECO:0000313" key="6">
    <source>
        <dbReference type="EMBL" id="KAG2224828.1"/>
    </source>
</evidence>
<dbReference type="InterPro" id="IPR011993">
    <property type="entry name" value="PH-like_dom_sf"/>
</dbReference>
<dbReference type="InterPro" id="IPR000219">
    <property type="entry name" value="DH_dom"/>
</dbReference>
<name>A0A8H7VQA2_9FUNG</name>
<gene>
    <name evidence="6" type="ORF">INT45_008010</name>
</gene>
<feature type="compositionally biased region" description="Basic and acidic residues" evidence="3">
    <location>
        <begin position="96"/>
        <end position="124"/>
    </location>
</feature>
<dbReference type="InterPro" id="IPR052233">
    <property type="entry name" value="Rho-type_GEFs"/>
</dbReference>
<evidence type="ECO:0000256" key="3">
    <source>
        <dbReference type="SAM" id="MobiDB-lite"/>
    </source>
</evidence>
<dbReference type="SMART" id="SM00233">
    <property type="entry name" value="PH"/>
    <property type="match status" value="1"/>
</dbReference>
<evidence type="ECO:0000259" key="4">
    <source>
        <dbReference type="PROSITE" id="PS50010"/>
    </source>
</evidence>
<dbReference type="EMBL" id="JAEPRB010000036">
    <property type="protein sequence ID" value="KAG2224828.1"/>
    <property type="molecule type" value="Genomic_DNA"/>
</dbReference>
<keyword evidence="7" id="KW-1185">Reference proteome</keyword>
<dbReference type="GO" id="GO:0005085">
    <property type="term" value="F:guanyl-nucleotide exchange factor activity"/>
    <property type="evidence" value="ECO:0007669"/>
    <property type="project" value="UniProtKB-KW"/>
</dbReference>
<dbReference type="Gene3D" id="1.10.10.10">
    <property type="entry name" value="Winged helix-like DNA-binding domain superfamily/Winged helix DNA-binding domain"/>
    <property type="match status" value="1"/>
</dbReference>
<sequence length="1309" mass="148374">MPSMTQQLSVSVDATNKEEINHHNTQSEFLPPLDLPSHHDNESLTANTTATTATTITTGNNNDNNNNIKLPTVTLTPSATIRNRYYQRCREEARLAKENEREKQQKEDNDDTNDNKKENRHDDDPTSIDNGSVGWPMSSYYAPLKTPLDSPKSIRSFMSSDVGSIVSLRTEVLGTDDTYSLSSMRTTDSNNRKFPPSTAKTARSNTLFRSKTGAEPKIVLDQDSHRETSSLFLKRSKSRGAASLLSRLSKTTAPMRAKLSAMSRSGSSIQLRSLEAPTSSSSSFSTPLRRSAESMLNMPITPIKTIMRSHGERAQSFSFSNDNESITKGSPTTISIESPKVVLGEHQMAISARVVYPALLSKVAEMMQERITVTKKIKDSIEHKDAFEGKEAVDKLVLIIGTKDRNLALLIGRALDAQKFFHDVNYEHRLRDSPNELYQFQHPPNNLRLRQQRFVPEEEDEEDEKSEFNFMDNVNMINNGHDDIMPNGVFTLLTDCYSPTCTRENLCYSVFCPRRLEQQQVKQKTLHRSSSKSSLVEREDRLWITTVPKQVSSKLSKEELKRQENIFELIYTERDFVDDLSYVQKHWVTPLLEEEHIPAERRNQFVQEVFWNISEVCEMNTHLAIALEERQKISPVVDQIGDIMLQHVASFGPFVQYGSHQMISRHVFETEKATNPLFAQFVQMTERLPQSRKLELNGYLTKPTTRLGRYNLLLREILKHTPANHPDHEYIPKAMDVISEFLSDVNHETGKIESRFNIRLLIEKLSYKAPISVDDRFTNLHLDAENREIIMKGPLKRKGTNQSESSDLQVFLLDNCVLIAKQKLVNNLERYKLYKKPIPLALLSISLPDQSSRRGSSILPYGRPSLSGSISSLNNIDAMTSAAAGAAPSSPGASNKGYPITFNYLGRDGINPITLYAGTLHIRRQWVDKIQGQRQTLMEKQKVFDIRTINSRFFNSFNRVTCAATYGKDITFNYKNSDSSSANNDELSKHTFFLVLLIVVSIGDSVIIGSNLGVYYRKDDKSEHLIRLLAIDKVSQIDVLEASGLILVLAEKILYTYSIESLLTEDYAKRGRKLSSHVSFFKVGTIFKDTPSEKTLVCFVRYNAITSTIRALEPHAGTEKKSKSKLGRLMRGSGEGLKVYKDLYLPAEALSIQYFKNIICVGSAKGFQMVDLASTGVQSVLDPSDESHHALLHRENIKPISMFRHPERDILLCYNEMAFYIDKKGRRARPDWMIRWEGQPTSFALNFPYIAAFDSTFIEVRHMDTGDLVQVIPGKNIRCLNPDAMDTIYCAMDDPVLGSELVFELMRME</sequence>
<feature type="region of interest" description="Disordered" evidence="3">
    <location>
        <begin position="182"/>
        <end position="203"/>
    </location>
</feature>
<dbReference type="Pfam" id="PF00621">
    <property type="entry name" value="RhoGEF"/>
    <property type="match status" value="1"/>
</dbReference>
<organism evidence="6 7">
    <name type="scientific">Circinella minor</name>
    <dbReference type="NCBI Taxonomy" id="1195481"/>
    <lineage>
        <taxon>Eukaryota</taxon>
        <taxon>Fungi</taxon>
        <taxon>Fungi incertae sedis</taxon>
        <taxon>Mucoromycota</taxon>
        <taxon>Mucoromycotina</taxon>
        <taxon>Mucoromycetes</taxon>
        <taxon>Mucorales</taxon>
        <taxon>Lichtheimiaceae</taxon>
        <taxon>Circinella</taxon>
    </lineage>
</organism>
<dbReference type="InterPro" id="IPR001849">
    <property type="entry name" value="PH_domain"/>
</dbReference>
<dbReference type="PANTHER" id="PTHR46572">
    <property type="entry name" value="RHO1 GDP-GTP EXCHANGE PROTEIN 1-RELATED"/>
    <property type="match status" value="1"/>
</dbReference>
<evidence type="ECO:0000256" key="2">
    <source>
        <dbReference type="ARBA" id="ARBA00022658"/>
    </source>
</evidence>
<dbReference type="InterPro" id="IPR036388">
    <property type="entry name" value="WH-like_DNA-bd_sf"/>
</dbReference>
<evidence type="ECO:0000259" key="5">
    <source>
        <dbReference type="PROSITE" id="PS50219"/>
    </source>
</evidence>
<feature type="domain" description="CNH" evidence="5">
    <location>
        <begin position="989"/>
        <end position="1287"/>
    </location>
</feature>
<dbReference type="Gene3D" id="1.20.900.10">
    <property type="entry name" value="Dbl homology (DH) domain"/>
    <property type="match status" value="1"/>
</dbReference>
<dbReference type="SMART" id="SM00036">
    <property type="entry name" value="CNH"/>
    <property type="match status" value="1"/>
</dbReference>
<dbReference type="InterPro" id="IPR001180">
    <property type="entry name" value="CNH_dom"/>
</dbReference>
<dbReference type="InterPro" id="IPR035899">
    <property type="entry name" value="DBL_dom_sf"/>
</dbReference>
<dbReference type="SMART" id="SM00325">
    <property type="entry name" value="RhoGEF"/>
    <property type="match status" value="1"/>
</dbReference>
<dbReference type="PANTHER" id="PTHR46572:SF2">
    <property type="entry name" value="RHO1 GDP-GTP EXCHANGE PROTEIN 1-RELATED"/>
    <property type="match status" value="1"/>
</dbReference>
<dbReference type="SMART" id="SM00049">
    <property type="entry name" value="DEP"/>
    <property type="match status" value="1"/>
</dbReference>
<dbReference type="GO" id="GO:0035556">
    <property type="term" value="P:intracellular signal transduction"/>
    <property type="evidence" value="ECO:0007669"/>
    <property type="project" value="InterPro"/>
</dbReference>
<dbReference type="Gene3D" id="2.30.29.30">
    <property type="entry name" value="Pleckstrin-homology domain (PH domain)/Phosphotyrosine-binding domain (PTB)"/>
    <property type="match status" value="1"/>
</dbReference>
<evidence type="ECO:0000313" key="7">
    <source>
        <dbReference type="Proteomes" id="UP000646827"/>
    </source>
</evidence>
<protein>
    <submittedName>
        <fullName evidence="6">Uncharacterized protein</fullName>
    </submittedName>
</protein>
<dbReference type="Pfam" id="PF00780">
    <property type="entry name" value="CNH"/>
    <property type="match status" value="1"/>
</dbReference>
<dbReference type="CDD" id="cd00160">
    <property type="entry name" value="RhoGEF"/>
    <property type="match status" value="1"/>
</dbReference>